<evidence type="ECO:0000256" key="1">
    <source>
        <dbReference type="SAM" id="SignalP"/>
    </source>
</evidence>
<dbReference type="Gene3D" id="3.60.20.30">
    <property type="entry name" value="(Glycosyl)asparaginase"/>
    <property type="match status" value="1"/>
</dbReference>
<dbReference type="SUPFAM" id="SSF56235">
    <property type="entry name" value="N-terminal nucleophile aminohydrolases (Ntn hydrolases)"/>
    <property type="match status" value="1"/>
</dbReference>
<organism evidence="2 3">
    <name type="scientific">Marinoscillum luteum</name>
    <dbReference type="NCBI Taxonomy" id="861051"/>
    <lineage>
        <taxon>Bacteria</taxon>
        <taxon>Pseudomonadati</taxon>
        <taxon>Bacteroidota</taxon>
        <taxon>Cytophagia</taxon>
        <taxon>Cytophagales</taxon>
        <taxon>Reichenbachiellaceae</taxon>
        <taxon>Marinoscillum</taxon>
    </lineage>
</organism>
<keyword evidence="1" id="KW-0732">Signal</keyword>
<dbReference type="EMBL" id="JBIPKE010000014">
    <property type="protein sequence ID" value="MFH6983194.1"/>
    <property type="molecule type" value="Genomic_DNA"/>
</dbReference>
<dbReference type="PANTHER" id="PTHR10188:SF6">
    <property type="entry name" value="N(4)-(BETA-N-ACETYLGLUCOSAMINYL)-L-ASPARAGINASE"/>
    <property type="match status" value="1"/>
</dbReference>
<name>A0ABW7N9R6_9BACT</name>
<accession>A0ABW7N9R6</accession>
<comment type="caution">
    <text evidence="2">The sequence shown here is derived from an EMBL/GenBank/DDBJ whole genome shotgun (WGS) entry which is preliminary data.</text>
</comment>
<dbReference type="RefSeq" id="WP_395416758.1">
    <property type="nucleotide sequence ID" value="NZ_JBIPKE010000014.1"/>
</dbReference>
<evidence type="ECO:0000313" key="2">
    <source>
        <dbReference type="EMBL" id="MFH6983194.1"/>
    </source>
</evidence>
<evidence type="ECO:0000313" key="3">
    <source>
        <dbReference type="Proteomes" id="UP001610063"/>
    </source>
</evidence>
<proteinExistence type="predicted"/>
<dbReference type="Proteomes" id="UP001610063">
    <property type="component" value="Unassembled WGS sequence"/>
</dbReference>
<reference evidence="2 3" key="1">
    <citation type="journal article" date="2013" name="Int. J. Syst. Evol. Microbiol.">
        <title>Marinoscillum luteum sp. nov., isolated from marine sediment.</title>
        <authorList>
            <person name="Cha I.T."/>
            <person name="Park S.J."/>
            <person name="Kim S.J."/>
            <person name="Kim J.G."/>
            <person name="Jung M.Y."/>
            <person name="Shin K.S."/>
            <person name="Kwon K.K."/>
            <person name="Yang S.H."/>
            <person name="Seo Y.S."/>
            <person name="Rhee S.K."/>
        </authorList>
    </citation>
    <scope>NUCLEOTIDE SEQUENCE [LARGE SCALE GENOMIC DNA]</scope>
    <source>
        <strain evidence="2 3">KCTC 23939</strain>
    </source>
</reference>
<dbReference type="PANTHER" id="PTHR10188">
    <property type="entry name" value="L-ASPARAGINASE"/>
    <property type="match status" value="1"/>
</dbReference>
<dbReference type="CDD" id="cd04701">
    <property type="entry name" value="Asparaginase_2"/>
    <property type="match status" value="1"/>
</dbReference>
<gene>
    <name evidence="2" type="ORF">ACHKAR_07080</name>
</gene>
<protein>
    <submittedName>
        <fullName evidence="2">Isoaspartyl peptidase/L-asparaginase family protein</fullName>
    </submittedName>
</protein>
<sequence>MNSLVNCKLNLFLLIVVACLSGCNTTPAENTPNEPVKRKIAVVIHGGAGTVSRENMDSVTEVAYRAKLDEALQAAYTILEDGGSSCDAIQAAIVVMENSPLFNAGVGAVFTASGENELDASIMRGDDLNAGAVAGVKTVKNPILAAYQVMINSPHVMLAREGAEQFAKERGLELVDPSYFSTDPRKAQLDKAIKKVEKEYGTVGAVAVDRQGNICAATSTGGMTNKKWGRIGDSPVIGAGTYANNNTCGFSGTGHGEYYIRTAAAHDVSALMEYKNLSVEEAAQTVMDKITKMDALGGMIAMDRFGNVAMPFNTSGMYRAYRKEGEVAVIKIFQGE</sequence>
<dbReference type="InterPro" id="IPR029055">
    <property type="entry name" value="Ntn_hydrolases_N"/>
</dbReference>
<feature type="chain" id="PRO_5045852567" evidence="1">
    <location>
        <begin position="29"/>
        <end position="336"/>
    </location>
</feature>
<keyword evidence="3" id="KW-1185">Reference proteome</keyword>
<feature type="signal peptide" evidence="1">
    <location>
        <begin position="1"/>
        <end position="28"/>
    </location>
</feature>
<dbReference type="Pfam" id="PF01112">
    <property type="entry name" value="Asparaginase_2"/>
    <property type="match status" value="1"/>
</dbReference>
<dbReference type="InterPro" id="IPR000246">
    <property type="entry name" value="Peptidase_T2"/>
</dbReference>